<keyword evidence="1" id="KW-0472">Membrane</keyword>
<protein>
    <submittedName>
        <fullName evidence="2">Uncharacterized protein</fullName>
    </submittedName>
</protein>
<evidence type="ECO:0000313" key="3">
    <source>
        <dbReference type="Proteomes" id="UP000250179"/>
    </source>
</evidence>
<dbReference type="InterPro" id="IPR027552">
    <property type="entry name" value="CGP_CTERM"/>
</dbReference>
<dbReference type="NCBIfam" id="TIGR04288">
    <property type="entry name" value="CGP_CTERM"/>
    <property type="match status" value="1"/>
</dbReference>
<dbReference type="AlphaFoldDB" id="A0A2Z2M9V9"/>
<dbReference type="Proteomes" id="UP000250179">
    <property type="component" value="Chromosome"/>
</dbReference>
<keyword evidence="1" id="KW-0812">Transmembrane</keyword>
<gene>
    <name evidence="2" type="ORF">A3L09_08820</name>
</gene>
<dbReference type="OrthoDB" id="18576at2157"/>
<dbReference type="RefSeq" id="WP_088858606.1">
    <property type="nucleotide sequence ID" value="NZ_CP014862.1"/>
</dbReference>
<evidence type="ECO:0000256" key="1">
    <source>
        <dbReference type="SAM" id="Phobius"/>
    </source>
</evidence>
<name>A0A2Z2M9V9_THEPR</name>
<dbReference type="EMBL" id="CP014862">
    <property type="protein sequence ID" value="ASJ03350.1"/>
    <property type="molecule type" value="Genomic_DNA"/>
</dbReference>
<feature type="transmembrane region" description="Helical" evidence="1">
    <location>
        <begin position="339"/>
        <end position="358"/>
    </location>
</feature>
<proteinExistence type="predicted"/>
<dbReference type="KEGG" id="tprf:A3L09_08820"/>
<organism evidence="2 3">
    <name type="scientific">Thermococcus profundus</name>
    <dbReference type="NCBI Taxonomy" id="49899"/>
    <lineage>
        <taxon>Archaea</taxon>
        <taxon>Methanobacteriati</taxon>
        <taxon>Methanobacteriota</taxon>
        <taxon>Thermococci</taxon>
        <taxon>Thermococcales</taxon>
        <taxon>Thermococcaceae</taxon>
        <taxon>Thermococcus</taxon>
    </lineage>
</organism>
<reference evidence="2 3" key="1">
    <citation type="submission" date="2016-03" db="EMBL/GenBank/DDBJ databases">
        <title>Complete genome sequence of Thermococcus profundus strain DT5432.</title>
        <authorList>
            <person name="Oger P.M."/>
        </authorList>
    </citation>
    <scope>NUCLEOTIDE SEQUENCE [LARGE SCALE GENOMIC DNA]</scope>
    <source>
        <strain evidence="2 3">DT 5432</strain>
    </source>
</reference>
<evidence type="ECO:0000313" key="2">
    <source>
        <dbReference type="EMBL" id="ASJ03350.1"/>
    </source>
</evidence>
<accession>A0A2Z2M9V9</accession>
<keyword evidence="3" id="KW-1185">Reference proteome</keyword>
<sequence>MRKAAIILAAVVLLSVFGVFAAPGVSAAENSEKVVIAVDLAHGENPKGLNDVTYKNQTLTEGMLKTLTDYTFVYFGDAKYEDELGIKKIGDKITYDALANNNVKILIIGQPSSPLYPEEAEAVKKWLEEGGHILWIAGDSDYGNGAKTQQFVNSFLDQLGLTNLRLDLASVEDAMSNAGGKPYRVVAYADPDKDTPKRDTLVQGFEHGGAVLVHGPGVVAWIDNPDGSGDWHALSGDSKPKKAYILIHSNSSSDIVENNDPAANAYTAGDKGEFPIAAAQIIELKDKDPSVVIVSGETPIGGYEPMWSSVYYKKPLDGPKVVSNIFKWSTEVAKKSSSGSGICGPAAIIGLAVVPLLLRRRK</sequence>
<keyword evidence="1" id="KW-1133">Transmembrane helix</keyword>
<dbReference type="GeneID" id="33320515"/>